<dbReference type="Proteomes" id="UP000673691">
    <property type="component" value="Unassembled WGS sequence"/>
</dbReference>
<proteinExistence type="predicted"/>
<feature type="compositionally biased region" description="Pro residues" evidence="5">
    <location>
        <begin position="103"/>
        <end position="115"/>
    </location>
</feature>
<dbReference type="Gene3D" id="3.30.160.60">
    <property type="entry name" value="Classic Zinc Finger"/>
    <property type="match status" value="2"/>
</dbReference>
<dbReference type="GO" id="GO:0000978">
    <property type="term" value="F:RNA polymerase II cis-regulatory region sequence-specific DNA binding"/>
    <property type="evidence" value="ECO:0007669"/>
    <property type="project" value="TreeGrafter"/>
</dbReference>
<evidence type="ECO:0000256" key="2">
    <source>
        <dbReference type="ARBA" id="ARBA00022771"/>
    </source>
</evidence>
<sequence length="435" mass="44361">MAGALPPCLPSAAGRRRKSPLGAAARFPLDCAAGPGPGDGRPKRRRPHDDDDAGAGDRFRDRCRIPLPAKKRKLPLGMARLIAEAGLVIHPALHPPVIHPAPYNAAPPPPPPPPLSERSRAPALPSPVTCRAAAAVADLPWTRPAVGAARPAAGASAAPRSAGAPLDADATPPGTPPLRVVVGAPLPTKAAAPLSHAARAPGPLEPSPPGGAGACASSSPDGGAASALSLPPGTDAVAAASGGPCASPLSVDAPRWPLPSSPWAWKEGEESSNSSAPPAERPVAGDAAAPWHGPKEESSQSAGRPVAGGTAEAQERPACLPAERPSVPSWPPRSSLPGSTARLHKCSSCPAAFARGHDLRRHQNTHTSVRDHGCTICGRRFSRRDALRRHMGVCGVQKKMGGPGTRKRSAAKKAVLYARNDGVSYSGTKRTKIAK</sequence>
<dbReference type="InterPro" id="IPR036236">
    <property type="entry name" value="Znf_C2H2_sf"/>
</dbReference>
<evidence type="ECO:0000313" key="8">
    <source>
        <dbReference type="Proteomes" id="UP000673691"/>
    </source>
</evidence>
<dbReference type="SUPFAM" id="SSF57667">
    <property type="entry name" value="beta-beta-alpha zinc fingers"/>
    <property type="match status" value="1"/>
</dbReference>
<dbReference type="GO" id="GO:0000981">
    <property type="term" value="F:DNA-binding transcription factor activity, RNA polymerase II-specific"/>
    <property type="evidence" value="ECO:0007669"/>
    <property type="project" value="TreeGrafter"/>
</dbReference>
<keyword evidence="1" id="KW-0479">Metal-binding</keyword>
<feature type="compositionally biased region" description="Low complexity" evidence="5">
    <location>
        <begin position="156"/>
        <end position="165"/>
    </location>
</feature>
<feature type="domain" description="C2H2-type" evidence="6">
    <location>
        <begin position="372"/>
        <end position="399"/>
    </location>
</feature>
<keyword evidence="8" id="KW-1185">Reference proteome</keyword>
<dbReference type="PANTHER" id="PTHR23235:SF120">
    <property type="entry name" value="KRUPPEL-LIKE FACTOR 15"/>
    <property type="match status" value="1"/>
</dbReference>
<dbReference type="OrthoDB" id="8922241at2759"/>
<feature type="compositionally biased region" description="Low complexity" evidence="5">
    <location>
        <begin position="214"/>
        <end position="227"/>
    </location>
</feature>
<evidence type="ECO:0000256" key="3">
    <source>
        <dbReference type="ARBA" id="ARBA00022833"/>
    </source>
</evidence>
<dbReference type="PROSITE" id="PS00028">
    <property type="entry name" value="ZINC_FINGER_C2H2_1"/>
    <property type="match status" value="1"/>
</dbReference>
<comment type="caution">
    <text evidence="7">The sequence shown here is derived from an EMBL/GenBank/DDBJ whole genome shotgun (WGS) entry which is preliminary data.</text>
</comment>
<dbReference type="GO" id="GO:0008270">
    <property type="term" value="F:zinc ion binding"/>
    <property type="evidence" value="ECO:0007669"/>
    <property type="project" value="UniProtKB-KW"/>
</dbReference>
<feature type="compositionally biased region" description="Basic and acidic residues" evidence="5">
    <location>
        <begin position="55"/>
        <end position="64"/>
    </location>
</feature>
<evidence type="ECO:0000256" key="5">
    <source>
        <dbReference type="SAM" id="MobiDB-lite"/>
    </source>
</evidence>
<dbReference type="InterPro" id="IPR013087">
    <property type="entry name" value="Znf_C2H2_type"/>
</dbReference>
<dbReference type="EMBL" id="JAEFCI010010407">
    <property type="protein sequence ID" value="KAG5457229.1"/>
    <property type="molecule type" value="Genomic_DNA"/>
</dbReference>
<accession>A0A8H7ZPU2</accession>
<organism evidence="7 8">
    <name type="scientific">Olpidium bornovanus</name>
    <dbReference type="NCBI Taxonomy" id="278681"/>
    <lineage>
        <taxon>Eukaryota</taxon>
        <taxon>Fungi</taxon>
        <taxon>Fungi incertae sedis</taxon>
        <taxon>Olpidiomycota</taxon>
        <taxon>Olpidiomycotina</taxon>
        <taxon>Olpidiomycetes</taxon>
        <taxon>Olpidiales</taxon>
        <taxon>Olpidiaceae</taxon>
        <taxon>Olpidium</taxon>
    </lineage>
</organism>
<dbReference type="AlphaFoldDB" id="A0A8H7ZPU2"/>
<feature type="region of interest" description="Disordered" evidence="5">
    <location>
        <begin position="156"/>
        <end position="341"/>
    </location>
</feature>
<dbReference type="PANTHER" id="PTHR23235">
    <property type="entry name" value="KRUEPPEL-LIKE TRANSCRIPTION FACTOR"/>
    <property type="match status" value="1"/>
</dbReference>
<dbReference type="Pfam" id="PF00096">
    <property type="entry name" value="zf-C2H2"/>
    <property type="match status" value="2"/>
</dbReference>
<name>A0A8H7ZPU2_9FUNG</name>
<evidence type="ECO:0000256" key="4">
    <source>
        <dbReference type="PROSITE-ProRule" id="PRU00042"/>
    </source>
</evidence>
<feature type="domain" description="C2H2-type" evidence="6">
    <location>
        <begin position="344"/>
        <end position="371"/>
    </location>
</feature>
<keyword evidence="3" id="KW-0862">Zinc</keyword>
<protein>
    <recommendedName>
        <fullName evidence="6">C2H2-type domain-containing protein</fullName>
    </recommendedName>
</protein>
<feature type="compositionally biased region" description="Low complexity" evidence="5">
    <location>
        <begin position="190"/>
        <end position="200"/>
    </location>
</feature>
<evidence type="ECO:0000259" key="6">
    <source>
        <dbReference type="PROSITE" id="PS50157"/>
    </source>
</evidence>
<gene>
    <name evidence="7" type="ORF">BJ554DRAFT_2810</name>
</gene>
<evidence type="ECO:0000313" key="7">
    <source>
        <dbReference type="EMBL" id="KAG5457229.1"/>
    </source>
</evidence>
<feature type="region of interest" description="Disordered" evidence="5">
    <location>
        <begin position="1"/>
        <end position="67"/>
    </location>
</feature>
<dbReference type="PROSITE" id="PS50157">
    <property type="entry name" value="ZINC_FINGER_C2H2_2"/>
    <property type="match status" value="2"/>
</dbReference>
<keyword evidence="2 4" id="KW-0863">Zinc-finger</keyword>
<evidence type="ECO:0000256" key="1">
    <source>
        <dbReference type="ARBA" id="ARBA00022723"/>
    </source>
</evidence>
<reference evidence="7 8" key="1">
    <citation type="journal article" name="Sci. Rep.">
        <title>Genome-scale phylogenetic analyses confirm Olpidium as the closest living zoosporic fungus to the non-flagellated, terrestrial fungi.</title>
        <authorList>
            <person name="Chang Y."/>
            <person name="Rochon D."/>
            <person name="Sekimoto S."/>
            <person name="Wang Y."/>
            <person name="Chovatia M."/>
            <person name="Sandor L."/>
            <person name="Salamov A."/>
            <person name="Grigoriev I.V."/>
            <person name="Stajich J.E."/>
            <person name="Spatafora J.W."/>
        </authorList>
    </citation>
    <scope>NUCLEOTIDE SEQUENCE [LARGE SCALE GENOMIC DNA]</scope>
    <source>
        <strain evidence="7">S191</strain>
    </source>
</reference>
<dbReference type="SMART" id="SM00355">
    <property type="entry name" value="ZnF_C2H2"/>
    <property type="match status" value="2"/>
</dbReference>
<feature type="region of interest" description="Disordered" evidence="5">
    <location>
        <begin position="103"/>
        <end position="126"/>
    </location>
</feature>